<protein>
    <submittedName>
        <fullName evidence="1">Uncharacterized protein</fullName>
    </submittedName>
</protein>
<reference evidence="1 2" key="1">
    <citation type="journal article" date="2018" name="Evol. Lett.">
        <title>Horizontal gene cluster transfer increased hallucinogenic mushroom diversity.</title>
        <authorList>
            <person name="Reynolds H.T."/>
            <person name="Vijayakumar V."/>
            <person name="Gluck-Thaler E."/>
            <person name="Korotkin H.B."/>
            <person name="Matheny P.B."/>
            <person name="Slot J.C."/>
        </authorList>
    </citation>
    <scope>NUCLEOTIDE SEQUENCE [LARGE SCALE GENOMIC DNA]</scope>
    <source>
        <strain evidence="1 2">2629</strain>
    </source>
</reference>
<evidence type="ECO:0000313" key="1">
    <source>
        <dbReference type="EMBL" id="PPQ63906.1"/>
    </source>
</evidence>
<accession>A0A409VAJ5</accession>
<dbReference type="InParanoid" id="A0A409VAJ5"/>
<dbReference type="EMBL" id="NHTK01006105">
    <property type="protein sequence ID" value="PPQ63906.1"/>
    <property type="molecule type" value="Genomic_DNA"/>
</dbReference>
<dbReference type="AlphaFoldDB" id="A0A409VAJ5"/>
<dbReference type="OrthoDB" id="10403288at2759"/>
<organism evidence="1 2">
    <name type="scientific">Panaeolus cyanescens</name>
    <dbReference type="NCBI Taxonomy" id="181874"/>
    <lineage>
        <taxon>Eukaryota</taxon>
        <taxon>Fungi</taxon>
        <taxon>Dikarya</taxon>
        <taxon>Basidiomycota</taxon>
        <taxon>Agaricomycotina</taxon>
        <taxon>Agaricomycetes</taxon>
        <taxon>Agaricomycetidae</taxon>
        <taxon>Agaricales</taxon>
        <taxon>Agaricineae</taxon>
        <taxon>Galeropsidaceae</taxon>
        <taxon>Panaeolus</taxon>
    </lineage>
</organism>
<sequence>MSKTFQLNLRGYYTYGSWDVFSDDGQTELQATVNSETGVIYGFGQDNPGKFCITGVLVGGDLRFIKSYRGNTSASWKYVGRLISSAENDGIIRFAGGWGSPYGRRRDGQWVLAGVIECEYSATEAKSIFGRVEEGGYFDSSGLAPDASDAAQTRKARGASEGLSIQTSIRHAVDVPRPYNNISESLIRTLDGAFVST</sequence>
<proteinExistence type="predicted"/>
<gene>
    <name evidence="1" type="ORF">CVT24_010373</name>
</gene>
<keyword evidence="2" id="KW-1185">Reference proteome</keyword>
<evidence type="ECO:0000313" key="2">
    <source>
        <dbReference type="Proteomes" id="UP000284842"/>
    </source>
</evidence>
<dbReference type="Proteomes" id="UP000284842">
    <property type="component" value="Unassembled WGS sequence"/>
</dbReference>
<comment type="caution">
    <text evidence="1">The sequence shown here is derived from an EMBL/GenBank/DDBJ whole genome shotgun (WGS) entry which is preliminary data.</text>
</comment>
<name>A0A409VAJ5_9AGAR</name>